<evidence type="ECO:0000256" key="1">
    <source>
        <dbReference type="SAM" id="SignalP"/>
    </source>
</evidence>
<accession>A0ABW5XLE8</accession>
<keyword evidence="1" id="KW-0732">Signal</keyword>
<dbReference type="RefSeq" id="WP_377122024.1">
    <property type="nucleotide sequence ID" value="NZ_JBHUON010000001.1"/>
</dbReference>
<feature type="chain" id="PRO_5047070215" description="DUF4369 domain-containing protein" evidence="1">
    <location>
        <begin position="19"/>
        <end position="310"/>
    </location>
</feature>
<evidence type="ECO:0000313" key="3">
    <source>
        <dbReference type="Proteomes" id="UP001597601"/>
    </source>
</evidence>
<sequence>MKKYLILLLLASSTAAFAQFKLNGKIANYAGTSDLHINIPVVYGFLSENSVAIPVNKNGSFAITLPVKGPKFANLMFQAYPYWLLLHPNKAITIELDAGNKIIKIISGSGQPENIILQKVNLTETPQFLLDDRYTTLDNNALNNQLLKPYFAARDWKIALVNQSTINPAYKKLIAAEIKYFAYNNLHELTDIGAANPAVLNKFVADIYSRADVKPATMPAGPLYYIFVNNYLQEIEKKVPGKPASLLKRWESAVKYLPAPVVEQFGYQMIINAFFTNNAALCKALTAAYLKKFPAGVYIADVKAKARKFK</sequence>
<gene>
    <name evidence="2" type="ORF">ACFSYC_00175</name>
</gene>
<evidence type="ECO:0008006" key="4">
    <source>
        <dbReference type="Google" id="ProtNLM"/>
    </source>
</evidence>
<name>A0ABW5XLE8_9SPHI</name>
<organism evidence="2 3">
    <name type="scientific">Mucilaginibacter antarcticus</name>
    <dbReference type="NCBI Taxonomy" id="1855725"/>
    <lineage>
        <taxon>Bacteria</taxon>
        <taxon>Pseudomonadati</taxon>
        <taxon>Bacteroidota</taxon>
        <taxon>Sphingobacteriia</taxon>
        <taxon>Sphingobacteriales</taxon>
        <taxon>Sphingobacteriaceae</taxon>
        <taxon>Mucilaginibacter</taxon>
    </lineage>
</organism>
<feature type="signal peptide" evidence="1">
    <location>
        <begin position="1"/>
        <end position="18"/>
    </location>
</feature>
<proteinExistence type="predicted"/>
<protein>
    <recommendedName>
        <fullName evidence="4">DUF4369 domain-containing protein</fullName>
    </recommendedName>
</protein>
<comment type="caution">
    <text evidence="2">The sequence shown here is derived from an EMBL/GenBank/DDBJ whole genome shotgun (WGS) entry which is preliminary data.</text>
</comment>
<reference evidence="3" key="1">
    <citation type="journal article" date="2019" name="Int. J. Syst. Evol. Microbiol.">
        <title>The Global Catalogue of Microorganisms (GCM) 10K type strain sequencing project: providing services to taxonomists for standard genome sequencing and annotation.</title>
        <authorList>
            <consortium name="The Broad Institute Genomics Platform"/>
            <consortium name="The Broad Institute Genome Sequencing Center for Infectious Disease"/>
            <person name="Wu L."/>
            <person name="Ma J."/>
        </authorList>
    </citation>
    <scope>NUCLEOTIDE SEQUENCE [LARGE SCALE GENOMIC DNA]</scope>
    <source>
        <strain evidence="3">KCTC 52232</strain>
    </source>
</reference>
<keyword evidence="3" id="KW-1185">Reference proteome</keyword>
<dbReference type="Proteomes" id="UP001597601">
    <property type="component" value="Unassembled WGS sequence"/>
</dbReference>
<dbReference type="EMBL" id="JBHUON010000001">
    <property type="protein sequence ID" value="MFD2863085.1"/>
    <property type="molecule type" value="Genomic_DNA"/>
</dbReference>
<evidence type="ECO:0000313" key="2">
    <source>
        <dbReference type="EMBL" id="MFD2863085.1"/>
    </source>
</evidence>